<dbReference type="SMART" id="SM00177">
    <property type="entry name" value="ARF"/>
    <property type="match status" value="1"/>
</dbReference>
<evidence type="ECO:0000256" key="6">
    <source>
        <dbReference type="ARBA" id="ARBA00067099"/>
    </source>
</evidence>
<evidence type="ECO:0000256" key="3">
    <source>
        <dbReference type="ARBA" id="ARBA00023134"/>
    </source>
</evidence>
<dbReference type="Gene3D" id="3.40.50.300">
    <property type="entry name" value="P-loop containing nucleotide triphosphate hydrolases"/>
    <property type="match status" value="1"/>
</dbReference>
<dbReference type="PROSITE" id="PS51419">
    <property type="entry name" value="RAB"/>
    <property type="match status" value="1"/>
</dbReference>
<organism evidence="9 10">
    <name type="scientific">Trichomonas vaginalis (strain ATCC PRA-98 / G3)</name>
    <dbReference type="NCBI Taxonomy" id="412133"/>
    <lineage>
        <taxon>Eukaryota</taxon>
        <taxon>Metamonada</taxon>
        <taxon>Parabasalia</taxon>
        <taxon>Trichomonadida</taxon>
        <taxon>Trichomonadidae</taxon>
        <taxon>Trichomonas</taxon>
    </lineage>
</organism>
<evidence type="ECO:0000313" key="9">
    <source>
        <dbReference type="EMBL" id="EAY14102.1"/>
    </source>
</evidence>
<dbReference type="EMBL" id="DS113275">
    <property type="protein sequence ID" value="EAY14102.1"/>
    <property type="molecule type" value="Genomic_DNA"/>
</dbReference>
<name>A0A8U0WPL5_TRIV3</name>
<evidence type="ECO:0000313" key="10">
    <source>
        <dbReference type="Proteomes" id="UP000001542"/>
    </source>
</evidence>
<dbReference type="SMART" id="SM00175">
    <property type="entry name" value="RAB"/>
    <property type="match status" value="1"/>
</dbReference>
<dbReference type="FunFam" id="3.40.50.300:FF:001018">
    <property type="entry name" value="Rab family GTPase"/>
    <property type="match status" value="1"/>
</dbReference>
<proteinExistence type="inferred from homology"/>
<protein>
    <recommendedName>
        <fullName evidence="6">Ras-related protein Rab-1</fullName>
    </recommendedName>
    <alternativeName>
        <fullName evidence="7">Small GTP-binding protein rab1</fullName>
    </alternativeName>
</protein>
<dbReference type="GO" id="GO:0016020">
    <property type="term" value="C:membrane"/>
    <property type="evidence" value="ECO:0000318"/>
    <property type="project" value="GO_Central"/>
</dbReference>
<dbReference type="InterPro" id="IPR001806">
    <property type="entry name" value="Small_GTPase"/>
</dbReference>
<sequence>MESSEILIKLLIIGESSVGKSCLLLRFAEDKFNENFLTTIGIDFKVRKVTIDDAKVKLQIWDTAGQEKFRTITKAYYRGANGILLVFDVTNRDSFNKTKQWMNSIKESITDPVDIILVGNKADGQYSDPKISRQVTKEEGEEMAQEFQIPYYETSAKTAFNVEETFMKIATTVKRRKDKEPSNQQSNNNGGRKVDLRKENEDKKGGCCK</sequence>
<dbReference type="SMART" id="SM00176">
    <property type="entry name" value="RAN"/>
    <property type="match status" value="1"/>
</dbReference>
<dbReference type="OMA" id="XSITRAY"/>
<keyword evidence="10" id="KW-1185">Reference proteome</keyword>
<evidence type="ECO:0000256" key="4">
    <source>
        <dbReference type="ARBA" id="ARBA00023288"/>
    </source>
</evidence>
<dbReference type="SUPFAM" id="SSF52540">
    <property type="entry name" value="P-loop containing nucleoside triphosphate hydrolases"/>
    <property type="match status" value="1"/>
</dbReference>
<dbReference type="RefSeq" id="XP_001326325.1">
    <property type="nucleotide sequence ID" value="XM_001326290.1"/>
</dbReference>
<dbReference type="SMART" id="SM00174">
    <property type="entry name" value="RHO"/>
    <property type="match status" value="1"/>
</dbReference>
<reference evidence="9" key="1">
    <citation type="submission" date="2006-10" db="EMBL/GenBank/DDBJ databases">
        <authorList>
            <person name="Amadeo P."/>
            <person name="Zhao Q."/>
            <person name="Wortman J."/>
            <person name="Fraser-Liggett C."/>
            <person name="Carlton J."/>
        </authorList>
    </citation>
    <scope>NUCLEOTIDE SEQUENCE</scope>
    <source>
        <strain evidence="9">G3</strain>
    </source>
</reference>
<evidence type="ECO:0000256" key="1">
    <source>
        <dbReference type="ARBA" id="ARBA00006270"/>
    </source>
</evidence>
<feature type="compositionally biased region" description="Basic and acidic residues" evidence="8">
    <location>
        <begin position="192"/>
        <end position="209"/>
    </location>
</feature>
<dbReference type="GO" id="GO:0006887">
    <property type="term" value="P:exocytosis"/>
    <property type="evidence" value="ECO:0000318"/>
    <property type="project" value="GO_Central"/>
</dbReference>
<dbReference type="Pfam" id="PF00071">
    <property type="entry name" value="Ras"/>
    <property type="match status" value="1"/>
</dbReference>
<keyword evidence="2" id="KW-0547">Nucleotide-binding</keyword>
<dbReference type="Proteomes" id="UP000001542">
    <property type="component" value="Unassembled WGS sequence"/>
</dbReference>
<dbReference type="NCBIfam" id="TIGR00231">
    <property type="entry name" value="small_GTP"/>
    <property type="match status" value="1"/>
</dbReference>
<evidence type="ECO:0000256" key="7">
    <source>
        <dbReference type="ARBA" id="ARBA00081865"/>
    </source>
</evidence>
<dbReference type="GO" id="GO:0005525">
    <property type="term" value="F:GTP binding"/>
    <property type="evidence" value="ECO:0007669"/>
    <property type="project" value="UniProtKB-KW"/>
</dbReference>
<evidence type="ECO:0000256" key="8">
    <source>
        <dbReference type="SAM" id="MobiDB-lite"/>
    </source>
</evidence>
<dbReference type="SMART" id="SM00173">
    <property type="entry name" value="RAS"/>
    <property type="match status" value="1"/>
</dbReference>
<dbReference type="GO" id="GO:0003924">
    <property type="term" value="F:GTPase activity"/>
    <property type="evidence" value="ECO:0000318"/>
    <property type="project" value="GO_Central"/>
</dbReference>
<dbReference type="PROSITE" id="PS51420">
    <property type="entry name" value="RHO"/>
    <property type="match status" value="1"/>
</dbReference>
<keyword evidence="4" id="KW-0449">Lipoprotein</keyword>
<dbReference type="InterPro" id="IPR005225">
    <property type="entry name" value="Small_GTP-bd"/>
</dbReference>
<dbReference type="OrthoDB" id="9989112at2759"/>
<dbReference type="AlphaFoldDB" id="A0A8U0WPL5"/>
<comment type="function">
    <text evidence="5">Protein transport. Probably involved in vesicular traffic from ER to Golgi.</text>
</comment>
<evidence type="ECO:0000256" key="5">
    <source>
        <dbReference type="ARBA" id="ARBA00053444"/>
    </source>
</evidence>
<feature type="region of interest" description="Disordered" evidence="8">
    <location>
        <begin position="172"/>
        <end position="209"/>
    </location>
</feature>
<dbReference type="PRINTS" id="PR00449">
    <property type="entry name" value="RASTRNSFRMNG"/>
</dbReference>
<gene>
    <name evidence="9" type="ORF">TVAG_351500</name>
</gene>
<keyword evidence="3" id="KW-0342">GTP-binding</keyword>
<dbReference type="InterPro" id="IPR027417">
    <property type="entry name" value="P-loop_NTPase"/>
</dbReference>
<dbReference type="InterPro" id="IPR050305">
    <property type="entry name" value="Small_GTPase_Rab"/>
</dbReference>
<comment type="similarity">
    <text evidence="1">Belongs to the small GTPase superfamily. Rab family.</text>
</comment>
<dbReference type="VEuPathDB" id="TrichDB:TVAGG3_0261040"/>
<dbReference type="KEGG" id="tva:4772090"/>
<dbReference type="PANTHER" id="PTHR47980">
    <property type="entry name" value="LD44762P"/>
    <property type="match status" value="1"/>
</dbReference>
<dbReference type="SMR" id="A0A8U0WPL5"/>
<dbReference type="PROSITE" id="PS51421">
    <property type="entry name" value="RAS"/>
    <property type="match status" value="1"/>
</dbReference>
<accession>A0A8U0WPL5</accession>
<reference evidence="9" key="2">
    <citation type="journal article" date="2007" name="Science">
        <title>Draft genome sequence of the sexually transmitted pathogen Trichomonas vaginalis.</title>
        <authorList>
            <person name="Carlton J.M."/>
            <person name="Hirt R.P."/>
            <person name="Silva J.C."/>
            <person name="Delcher A.L."/>
            <person name="Schatz M."/>
            <person name="Zhao Q."/>
            <person name="Wortman J.R."/>
            <person name="Bidwell S.L."/>
            <person name="Alsmark U.C.M."/>
            <person name="Besteiro S."/>
            <person name="Sicheritz-Ponten T."/>
            <person name="Noel C.J."/>
            <person name="Dacks J.B."/>
            <person name="Foster P.G."/>
            <person name="Simillion C."/>
            <person name="Van de Peer Y."/>
            <person name="Miranda-Saavedra D."/>
            <person name="Barton G.J."/>
            <person name="Westrop G.D."/>
            <person name="Mueller S."/>
            <person name="Dessi D."/>
            <person name="Fiori P.L."/>
            <person name="Ren Q."/>
            <person name="Paulsen I."/>
            <person name="Zhang H."/>
            <person name="Bastida-Corcuera F.D."/>
            <person name="Simoes-Barbosa A."/>
            <person name="Brown M.T."/>
            <person name="Hayes R.D."/>
            <person name="Mukherjee M."/>
            <person name="Okumura C.Y."/>
            <person name="Schneider R."/>
            <person name="Smith A.J."/>
            <person name="Vanacova S."/>
            <person name="Villalvazo M."/>
            <person name="Haas B.J."/>
            <person name="Pertea M."/>
            <person name="Feldblyum T.V."/>
            <person name="Utterback T.R."/>
            <person name="Shu C.L."/>
            <person name="Osoegawa K."/>
            <person name="de Jong P.J."/>
            <person name="Hrdy I."/>
            <person name="Horvathova L."/>
            <person name="Zubacova Z."/>
            <person name="Dolezal P."/>
            <person name="Malik S.B."/>
            <person name="Logsdon J.M. Jr."/>
            <person name="Henze K."/>
            <person name="Gupta A."/>
            <person name="Wang C.C."/>
            <person name="Dunne R.L."/>
            <person name="Upcroft J.A."/>
            <person name="Upcroft P."/>
            <person name="White O."/>
            <person name="Salzberg S.L."/>
            <person name="Tang P."/>
            <person name="Chiu C.-H."/>
            <person name="Lee Y.-S."/>
            <person name="Embley T.M."/>
            <person name="Coombs G.H."/>
            <person name="Mottram J.C."/>
            <person name="Tachezy J."/>
            <person name="Fraser-Liggett C.M."/>
            <person name="Johnson P.J."/>
        </authorList>
    </citation>
    <scope>NUCLEOTIDE SEQUENCE [LARGE SCALE GENOMIC DNA]</scope>
    <source>
        <strain evidence="9">G3</strain>
    </source>
</reference>
<evidence type="ECO:0000256" key="2">
    <source>
        <dbReference type="ARBA" id="ARBA00022741"/>
    </source>
</evidence>